<evidence type="ECO:0000256" key="15">
    <source>
        <dbReference type="ARBA" id="ARBA00023242"/>
    </source>
</evidence>
<name>A0AAV1NYJ3_SCOSC</name>
<comment type="catalytic activity">
    <reaction evidence="23">
        <text>gamma-L-glutamyl-L-glutamyl-[protein] + H2O = L-glutamyl-[protein] + L-glutamate</text>
        <dbReference type="Rhea" id="RHEA:60152"/>
        <dbReference type="Rhea" id="RHEA-COMP:10208"/>
        <dbReference type="Rhea" id="RHEA-COMP:15517"/>
        <dbReference type="ChEBI" id="CHEBI:15377"/>
        <dbReference type="ChEBI" id="CHEBI:29973"/>
        <dbReference type="ChEBI" id="CHEBI:29985"/>
        <dbReference type="ChEBI" id="CHEBI:143622"/>
    </reaction>
    <physiologicalReaction direction="left-to-right" evidence="23">
        <dbReference type="Rhea" id="RHEA:60153"/>
    </physiologicalReaction>
</comment>
<dbReference type="GO" id="GO:0006508">
    <property type="term" value="P:proteolysis"/>
    <property type="evidence" value="ECO:0007669"/>
    <property type="project" value="UniProtKB-KW"/>
</dbReference>
<keyword evidence="8 27" id="KW-0121">Carboxypeptidase</keyword>
<comment type="subcellular location">
    <subcellularLocation>
        <location evidence="3">Cytoplasm</location>
        <location evidence="3">Cytoskeleton</location>
        <location evidence="3">Spindle</location>
    </subcellularLocation>
    <subcellularLocation>
        <location evidence="5">Cytoplasm</location>
        <location evidence="5">Cytosol</location>
    </subcellularLocation>
    <subcellularLocation>
        <location evidence="4">Midbody</location>
    </subcellularLocation>
    <subcellularLocation>
        <location evidence="2">Nucleus</location>
    </subcellularLocation>
</comment>
<feature type="compositionally biased region" description="Basic residues" evidence="25">
    <location>
        <begin position="631"/>
        <end position="643"/>
    </location>
</feature>
<comment type="catalytic activity">
    <reaction evidence="17">
        <text>C-terminal L-alpha-aminoacyl-L-glutamyl-L-glutamyl-[tubulin] + H2O = C-terminal L-alpha-aminoacyl-L-glutamyl-[tubulin] + L-glutamate</text>
        <dbReference type="Rhea" id="RHEA:63792"/>
        <dbReference type="Rhea" id="RHEA-COMP:16435"/>
        <dbReference type="Rhea" id="RHEA-COMP:16436"/>
        <dbReference type="ChEBI" id="CHEBI:15377"/>
        <dbReference type="ChEBI" id="CHEBI:29985"/>
        <dbReference type="ChEBI" id="CHEBI:149555"/>
        <dbReference type="ChEBI" id="CHEBI:149556"/>
        <dbReference type="EC" id="3.4.17.24"/>
    </reaction>
    <physiologicalReaction direction="left-to-right" evidence="17">
        <dbReference type="Rhea" id="RHEA:63793"/>
    </physiologicalReaction>
</comment>
<evidence type="ECO:0000256" key="22">
    <source>
        <dbReference type="ARBA" id="ARBA00032928"/>
    </source>
</evidence>
<comment type="catalytic activity">
    <reaction evidence="20">
        <text>(L-glutamyl)(n+1)-gamma-L-glutamyl-L-glutamyl-[protein] + H2O = (L-glutamyl)(n)-gamma-L-glutamyl-L-glutamyl-[protein] + L-glutamate</text>
        <dbReference type="Rhea" id="RHEA:60004"/>
        <dbReference type="Rhea" id="RHEA-COMP:15519"/>
        <dbReference type="Rhea" id="RHEA-COMP:15675"/>
        <dbReference type="ChEBI" id="CHEBI:15377"/>
        <dbReference type="ChEBI" id="CHEBI:29985"/>
        <dbReference type="ChEBI" id="CHEBI:143623"/>
    </reaction>
    <physiologicalReaction direction="left-to-right" evidence="20">
        <dbReference type="Rhea" id="RHEA:60005"/>
    </physiologicalReaction>
</comment>
<feature type="region of interest" description="Disordered" evidence="25">
    <location>
        <begin position="629"/>
        <end position="769"/>
    </location>
</feature>
<evidence type="ECO:0000256" key="21">
    <source>
        <dbReference type="ARBA" id="ARBA00032753"/>
    </source>
</evidence>
<reference evidence="27 28" key="1">
    <citation type="submission" date="2024-01" db="EMBL/GenBank/DDBJ databases">
        <authorList>
            <person name="Alioto T."/>
            <person name="Alioto T."/>
            <person name="Gomez Garrido J."/>
        </authorList>
    </citation>
    <scope>NUCLEOTIDE SEQUENCE [LARGE SCALE GENOMIC DNA]</scope>
</reference>
<keyword evidence="14" id="KW-0206">Cytoskeleton</keyword>
<keyword evidence="7" id="KW-0963">Cytoplasm</keyword>
<protein>
    <recommendedName>
        <fullName evidence="16">Cytosolic carboxypeptidase-like protein 5</fullName>
        <ecNumber evidence="19">3.4.17.24</ecNumber>
    </recommendedName>
    <alternativeName>
        <fullName evidence="22">ATP/GTP-binding protein-like 5</fullName>
    </alternativeName>
    <alternativeName>
        <fullName evidence="21">Protein deglutamylase CCP5</fullName>
    </alternativeName>
</protein>
<feature type="region of interest" description="Disordered" evidence="25">
    <location>
        <begin position="340"/>
        <end position="372"/>
    </location>
</feature>
<evidence type="ECO:0000256" key="12">
    <source>
        <dbReference type="ARBA" id="ARBA00022833"/>
    </source>
</evidence>
<evidence type="ECO:0000256" key="18">
    <source>
        <dbReference type="ARBA" id="ARBA00024627"/>
    </source>
</evidence>
<evidence type="ECO:0000256" key="20">
    <source>
        <dbReference type="ARBA" id="ARBA00029302"/>
    </source>
</evidence>
<dbReference type="AlphaFoldDB" id="A0AAV1NYJ3"/>
<evidence type="ECO:0000256" key="10">
    <source>
        <dbReference type="ARBA" id="ARBA00022723"/>
    </source>
</evidence>
<evidence type="ECO:0000256" key="19">
    <source>
        <dbReference type="ARBA" id="ARBA00026108"/>
    </source>
</evidence>
<dbReference type="PANTHER" id="PTHR12756:SF12">
    <property type="entry name" value="CYTOSOLIC CARBOXYPEPTIDASE-LIKE PROTEIN 5"/>
    <property type="match status" value="1"/>
</dbReference>
<feature type="region of interest" description="Disordered" evidence="25">
    <location>
        <begin position="25"/>
        <end position="44"/>
    </location>
</feature>
<keyword evidence="10" id="KW-0479">Metal-binding</keyword>
<dbReference type="GO" id="GO:0030496">
    <property type="term" value="C:midbody"/>
    <property type="evidence" value="ECO:0007669"/>
    <property type="project" value="UniProtKB-SubCell"/>
</dbReference>
<keyword evidence="13" id="KW-0482">Metalloprotease</keyword>
<dbReference type="InterPro" id="IPR000834">
    <property type="entry name" value="Peptidase_M14"/>
</dbReference>
<dbReference type="Pfam" id="PF18027">
    <property type="entry name" value="Pepdidase_M14_N"/>
    <property type="match status" value="1"/>
</dbReference>
<gene>
    <name evidence="27" type="ORF">FSCOSCO3_A014983</name>
</gene>
<evidence type="ECO:0000256" key="11">
    <source>
        <dbReference type="ARBA" id="ARBA00022801"/>
    </source>
</evidence>
<evidence type="ECO:0000256" key="24">
    <source>
        <dbReference type="PROSITE-ProRule" id="PRU01379"/>
    </source>
</evidence>
<dbReference type="Proteomes" id="UP001314229">
    <property type="component" value="Unassembled WGS sequence"/>
</dbReference>
<dbReference type="InterPro" id="IPR050821">
    <property type="entry name" value="Cytosolic_carboxypeptidase"/>
</dbReference>
<comment type="cofactor">
    <cofactor evidence="1">
        <name>Zn(2+)</name>
        <dbReference type="ChEBI" id="CHEBI:29105"/>
    </cofactor>
</comment>
<feature type="compositionally biased region" description="Polar residues" evidence="25">
    <location>
        <begin position="342"/>
        <end position="372"/>
    </location>
</feature>
<feature type="region of interest" description="Disordered" evidence="25">
    <location>
        <begin position="789"/>
        <end position="812"/>
    </location>
</feature>
<dbReference type="GO" id="GO:0008270">
    <property type="term" value="F:zinc ion binding"/>
    <property type="evidence" value="ECO:0007669"/>
    <property type="project" value="InterPro"/>
</dbReference>
<evidence type="ECO:0000256" key="16">
    <source>
        <dbReference type="ARBA" id="ARBA00024141"/>
    </source>
</evidence>
<comment type="similarity">
    <text evidence="6 24">Belongs to the peptidase M14 family.</text>
</comment>
<dbReference type="PROSITE" id="PS52035">
    <property type="entry name" value="PEPTIDASE_M14"/>
    <property type="match status" value="1"/>
</dbReference>
<evidence type="ECO:0000256" key="8">
    <source>
        <dbReference type="ARBA" id="ARBA00022645"/>
    </source>
</evidence>
<comment type="caution">
    <text evidence="27">The sequence shown here is derived from an EMBL/GenBank/DDBJ whole genome shotgun (WGS) entry which is preliminary data.</text>
</comment>
<dbReference type="Gene3D" id="3.40.630.10">
    <property type="entry name" value="Zn peptidases"/>
    <property type="match status" value="2"/>
</dbReference>
<feature type="region of interest" description="Disordered" evidence="25">
    <location>
        <begin position="855"/>
        <end position="889"/>
    </location>
</feature>
<feature type="compositionally biased region" description="Polar residues" evidence="25">
    <location>
        <begin position="650"/>
        <end position="671"/>
    </location>
</feature>
<evidence type="ECO:0000256" key="6">
    <source>
        <dbReference type="ARBA" id="ARBA00005988"/>
    </source>
</evidence>
<dbReference type="InterPro" id="IPR040626">
    <property type="entry name" value="Pepdidase_M14_N"/>
</dbReference>
<comment type="catalytic activity">
    <reaction evidence="18">
        <text>C-terminal L-alpha-aminoacyl-L-glutamyl-[tubulin] + H2O = C-terminal L-alpha-aminoacyl-[tubulin] + L-glutamate</text>
        <dbReference type="Rhea" id="RHEA:63796"/>
        <dbReference type="Rhea" id="RHEA-COMP:16436"/>
        <dbReference type="Rhea" id="RHEA-COMP:16437"/>
        <dbReference type="ChEBI" id="CHEBI:15377"/>
        <dbReference type="ChEBI" id="CHEBI:29985"/>
        <dbReference type="ChEBI" id="CHEBI:90782"/>
        <dbReference type="ChEBI" id="CHEBI:149556"/>
        <dbReference type="EC" id="3.4.17.24"/>
    </reaction>
    <physiologicalReaction direction="left-to-right" evidence="18">
        <dbReference type="Rhea" id="RHEA:63797"/>
    </physiologicalReaction>
</comment>
<evidence type="ECO:0000256" key="23">
    <source>
        <dbReference type="ARBA" id="ARBA00047714"/>
    </source>
</evidence>
<sequence>MEARFGNIVFSSKFDSGNLARVEKVEKGNSSPTADSSSSAPSVPNITPDYEFNVWTQPDCAGTEHENGNRSWFYFSVRGAASGKIMKINVMNMNNQRKLYSQGMAPLVRTLPGKNRWERIRDRPTSEIVDNQFILSFTHRLLEVRGATTYFSFCYPFSYNECQEMLQQLDESYPKAVQLTPSSAPGTVYYHRELLCHSLDGNKVDLLTVTNCSRMQEEREPRLPKLFPDTNTPRPHQFSGKRVFFLSSRVHPGETPSSFVFNGFLNFILRRDDPRAHALRNMFVFKLIPMLNPDGVVRGHYRTDSRGVNLNRQYLNPSPELHPSIYAAKTLLLYHHTHNRVRNTNPGTRCNSPTHTQAPPLNTKPANQHQSPPLTALEVSLNQRNAEKDANPAQAEVPMGMEENSWETTEMGKGDQNSSSSSVETVAPVTVESPEPQEEEQESIPPQEGGVAYYVDLHGHASKRGCFMYGNNLSDESQQVENMLYPRLIAVNSAHFDFLGCNFSEKNMYARDKRDGQSKEGSGRVAIHKSIGLLHSYTLECNYNTGKAMNTIPPACHDNGRATPPPPPSFPPKYTPEIFEQVGRAVAISALDMAECNPWPRLVLSEHSCLTNLRAWILKHVRNTKGLNSHVHAHPPLRTHHSGSKASPPKSFSNCLSGSASENTLSRIRCNSHSSSSQTPSPKVHSSPSFTFGCPPPRTHTQHNSTHSNGRGSNKVLGPVRDAKPQEKRRPPHHRSILRSPSNSHTPTRPPLSPPSSSSSSSSSVCAAGSCPLPASVSMTGLSCPDFQAGGPSSAGWSRMPLPSRPGRVGKGCRTVTITRQTTEGRTETAKDSGPDNILSSIKFSKCELQPHVSRIPIRRVGSSETSPTRDSKTSPISTNPPSPANEHSTTMKVWKLIRPGLHRHLSLTGIVLFHSEGVSGKEGAIQLTSKALKKSTGQSFHYKGNTIIETAPETDEQQVEETPPVMPLPEPVNMCETVTLCGEA</sequence>
<keyword evidence="9" id="KW-0645">Protease</keyword>
<feature type="region of interest" description="Disordered" evidence="25">
    <location>
        <begin position="406"/>
        <end position="447"/>
    </location>
</feature>
<dbReference type="EC" id="3.4.17.24" evidence="19"/>
<feature type="compositionally biased region" description="Polar residues" evidence="25">
    <location>
        <begin position="702"/>
        <end position="712"/>
    </location>
</feature>
<proteinExistence type="inferred from homology"/>
<dbReference type="SUPFAM" id="SSF53187">
    <property type="entry name" value="Zn-dependent exopeptidases"/>
    <property type="match status" value="1"/>
</dbReference>
<dbReference type="CDD" id="cd06236">
    <property type="entry name" value="M14_AGBL5_like"/>
    <property type="match status" value="1"/>
</dbReference>
<evidence type="ECO:0000256" key="13">
    <source>
        <dbReference type="ARBA" id="ARBA00023049"/>
    </source>
</evidence>
<dbReference type="InterPro" id="IPR034286">
    <property type="entry name" value="M14_AGBL5-like"/>
</dbReference>
<keyword evidence="11" id="KW-0378">Hydrolase</keyword>
<feature type="compositionally biased region" description="Polar residues" evidence="25">
    <location>
        <begin position="415"/>
        <end position="424"/>
    </location>
</feature>
<evidence type="ECO:0000259" key="26">
    <source>
        <dbReference type="PROSITE" id="PS52035"/>
    </source>
</evidence>
<dbReference type="GO" id="GO:0004181">
    <property type="term" value="F:metallocarboxypeptidase activity"/>
    <property type="evidence" value="ECO:0007669"/>
    <property type="project" value="InterPro"/>
</dbReference>
<feature type="compositionally biased region" description="Low complexity" evidence="25">
    <location>
        <begin position="755"/>
        <end position="764"/>
    </location>
</feature>
<dbReference type="Gene3D" id="2.60.40.3120">
    <property type="match status" value="1"/>
</dbReference>
<dbReference type="GO" id="GO:0005634">
    <property type="term" value="C:nucleus"/>
    <property type="evidence" value="ECO:0007669"/>
    <property type="project" value="UniProtKB-SubCell"/>
</dbReference>
<organism evidence="27 28">
    <name type="scientific">Scomber scombrus</name>
    <name type="common">Atlantic mackerel</name>
    <name type="synonym">Scomber vernalis</name>
    <dbReference type="NCBI Taxonomy" id="13677"/>
    <lineage>
        <taxon>Eukaryota</taxon>
        <taxon>Metazoa</taxon>
        <taxon>Chordata</taxon>
        <taxon>Craniata</taxon>
        <taxon>Vertebrata</taxon>
        <taxon>Euteleostomi</taxon>
        <taxon>Actinopterygii</taxon>
        <taxon>Neopterygii</taxon>
        <taxon>Teleostei</taxon>
        <taxon>Neoteleostei</taxon>
        <taxon>Acanthomorphata</taxon>
        <taxon>Pelagiaria</taxon>
        <taxon>Scombriformes</taxon>
        <taxon>Scombridae</taxon>
        <taxon>Scomber</taxon>
    </lineage>
</organism>
<evidence type="ECO:0000256" key="1">
    <source>
        <dbReference type="ARBA" id="ARBA00001947"/>
    </source>
</evidence>
<keyword evidence="12" id="KW-0862">Zinc</keyword>
<evidence type="ECO:0000256" key="25">
    <source>
        <dbReference type="SAM" id="MobiDB-lite"/>
    </source>
</evidence>
<dbReference type="EMBL" id="CAWUFR010000063">
    <property type="protein sequence ID" value="CAK6963226.1"/>
    <property type="molecule type" value="Genomic_DNA"/>
</dbReference>
<dbReference type="GO" id="GO:0005819">
    <property type="term" value="C:spindle"/>
    <property type="evidence" value="ECO:0007669"/>
    <property type="project" value="UniProtKB-SubCell"/>
</dbReference>
<keyword evidence="15" id="KW-0539">Nucleus</keyword>
<evidence type="ECO:0000256" key="17">
    <source>
        <dbReference type="ARBA" id="ARBA00024524"/>
    </source>
</evidence>
<dbReference type="GO" id="GO:0005829">
    <property type="term" value="C:cytosol"/>
    <property type="evidence" value="ECO:0007669"/>
    <property type="project" value="UniProtKB-SubCell"/>
</dbReference>
<dbReference type="PANTHER" id="PTHR12756">
    <property type="entry name" value="CYTOSOLIC CARBOXYPEPTIDASE"/>
    <property type="match status" value="1"/>
</dbReference>
<evidence type="ECO:0000256" key="9">
    <source>
        <dbReference type="ARBA" id="ARBA00022670"/>
    </source>
</evidence>
<accession>A0AAV1NYJ3</accession>
<evidence type="ECO:0000256" key="4">
    <source>
        <dbReference type="ARBA" id="ARBA00004214"/>
    </source>
</evidence>
<evidence type="ECO:0000256" key="14">
    <source>
        <dbReference type="ARBA" id="ARBA00023212"/>
    </source>
</evidence>
<feature type="domain" description="Peptidase M14" evidence="26">
    <location>
        <begin position="155"/>
        <end position="594"/>
    </location>
</feature>
<evidence type="ECO:0000256" key="7">
    <source>
        <dbReference type="ARBA" id="ARBA00022490"/>
    </source>
</evidence>
<feature type="active site" description="Proton donor/acceptor" evidence="24">
    <location>
        <position position="540"/>
    </location>
</feature>
<keyword evidence="28" id="KW-1185">Reference proteome</keyword>
<evidence type="ECO:0000256" key="3">
    <source>
        <dbReference type="ARBA" id="ARBA00004186"/>
    </source>
</evidence>
<evidence type="ECO:0000313" key="28">
    <source>
        <dbReference type="Proteomes" id="UP001314229"/>
    </source>
</evidence>
<evidence type="ECO:0000313" key="27">
    <source>
        <dbReference type="EMBL" id="CAK6963226.1"/>
    </source>
</evidence>
<evidence type="ECO:0000256" key="5">
    <source>
        <dbReference type="ARBA" id="ARBA00004514"/>
    </source>
</evidence>
<feature type="compositionally biased region" description="Low complexity" evidence="25">
    <location>
        <begin position="30"/>
        <end position="42"/>
    </location>
</feature>
<feature type="compositionally biased region" description="Low complexity" evidence="25">
    <location>
        <begin position="672"/>
        <end position="687"/>
    </location>
</feature>
<evidence type="ECO:0000256" key="2">
    <source>
        <dbReference type="ARBA" id="ARBA00004123"/>
    </source>
</evidence>
<dbReference type="Pfam" id="PF00246">
    <property type="entry name" value="Peptidase_M14"/>
    <property type="match status" value="1"/>
</dbReference>